<evidence type="ECO:0000256" key="1">
    <source>
        <dbReference type="ARBA" id="ARBA00009283"/>
    </source>
</evidence>
<keyword evidence="2" id="KW-0378">Hydrolase</keyword>
<dbReference type="Gene3D" id="3.30.420.150">
    <property type="entry name" value="Exopolyphosphatase. Domain 2"/>
    <property type="match status" value="2"/>
</dbReference>
<dbReference type="InterPro" id="IPR000407">
    <property type="entry name" value="GDA1_CD39_NTPase"/>
</dbReference>
<sequence>MIETCRLKEKIKKLMDKRSVNVVVFYSDCKRTTLHVYKFVMSNPEENAKLKRSFVLEDDFNFLKFTITKKPEMENALNSLTKKLGKLLPRKSWKKTSLLFYGGPVYSSLPSMYTTDLFNEISCYFRNLGFRVTTTDWMVLNDKIKFALTYISKSLYFHAETISRPVGVVRISPGTSGVAFLARDLNGDTQELRKIYLNKMAAGSSDSFPEQTDVNYSDCAKEVKETVSTLRKTPSMSGQTIYAISGYYSALTSNKLINDQDGGNFTLKQIKKKARESCGYYTSGDTFRCMDAVIMYSLLKHTYGLQENDIVHVSHHAHVASLYVPYTQGESCHFTNATALDKIWATFLLKKKLFTLVVYFKPNQTEVFVHKYISSLDDKVVKLKNVHSLKLNHCVLDNPCFNKKEVQTSMDMMVAEVEKVLKKQYWVTTSVNLFASSKYKQINPCLMTKTTETIRDHLKLIKFYVDESGILLLNNTFKNALTWYSVNLLLVLNCRYDTVNPTGNTGKESQTVPMAVLNDEHGRVVYEPKNVKGCGLTMQKLEKKSYTTSATPGLQEVHKRVLQPSSLGCANLETVCISPSRKFKWTYNCTEYTVRGAQPQGSKGTSVGHPSEVNYEECVRAVKKVVDEISKPQYLCSTDIYAVTGYRKLIESVNLINKMNVGDITVQQIKNKAKEVCAGKNDDNPFLCMDLIYVYLLFENTFGVQSDDLIHFQKKIGGVDIHWSFGASYLRRYVSVDADTEEDTSDQNALPPLFNEKTDPSELLKNLMGTLQQTMAAATTGNLPGGGDNLKNVDIMQMADQMLGKKAGLAKFLLKRCMKH</sequence>
<organism evidence="3 4">
    <name type="scientific">Polyplax serrata</name>
    <name type="common">Common mouse louse</name>
    <dbReference type="NCBI Taxonomy" id="468196"/>
    <lineage>
        <taxon>Eukaryota</taxon>
        <taxon>Metazoa</taxon>
        <taxon>Ecdysozoa</taxon>
        <taxon>Arthropoda</taxon>
        <taxon>Hexapoda</taxon>
        <taxon>Insecta</taxon>
        <taxon>Pterygota</taxon>
        <taxon>Neoptera</taxon>
        <taxon>Paraneoptera</taxon>
        <taxon>Psocodea</taxon>
        <taxon>Troctomorpha</taxon>
        <taxon>Phthiraptera</taxon>
        <taxon>Anoplura</taxon>
        <taxon>Polyplacidae</taxon>
        <taxon>Polyplax</taxon>
    </lineage>
</organism>
<evidence type="ECO:0000256" key="2">
    <source>
        <dbReference type="ARBA" id="ARBA00022801"/>
    </source>
</evidence>
<dbReference type="PANTHER" id="PTHR11782">
    <property type="entry name" value="ADENOSINE/GUANOSINE DIPHOSPHATASE"/>
    <property type="match status" value="1"/>
</dbReference>
<dbReference type="GO" id="GO:0016787">
    <property type="term" value="F:hydrolase activity"/>
    <property type="evidence" value="ECO:0007669"/>
    <property type="project" value="UniProtKB-KW"/>
</dbReference>
<proteinExistence type="inferred from homology"/>
<dbReference type="Proteomes" id="UP001372834">
    <property type="component" value="Unassembled WGS sequence"/>
</dbReference>
<dbReference type="PANTHER" id="PTHR11782:SF127">
    <property type="entry name" value="NTPASE, ISOFORM F"/>
    <property type="match status" value="1"/>
</dbReference>
<accession>A0AAN8P0P8</accession>
<dbReference type="AlphaFoldDB" id="A0AAN8P0P8"/>
<name>A0AAN8P0P8_POLSC</name>
<evidence type="ECO:0000313" key="3">
    <source>
        <dbReference type="EMBL" id="KAK6625663.1"/>
    </source>
</evidence>
<comment type="caution">
    <text evidence="3">The sequence shown here is derived from an EMBL/GenBank/DDBJ whole genome shotgun (WGS) entry which is preliminary data.</text>
</comment>
<reference evidence="3 4" key="1">
    <citation type="submission" date="2023-10" db="EMBL/GenBank/DDBJ databases">
        <title>Genomes of two closely related lineages of the louse Polyplax serrata with different host specificities.</title>
        <authorList>
            <person name="Martinu J."/>
            <person name="Tarabai H."/>
            <person name="Stefka J."/>
            <person name="Hypsa V."/>
        </authorList>
    </citation>
    <scope>NUCLEOTIDE SEQUENCE [LARGE SCALE GENOMIC DNA]</scope>
    <source>
        <strain evidence="3">HR10_N</strain>
    </source>
</reference>
<evidence type="ECO:0000313" key="4">
    <source>
        <dbReference type="Proteomes" id="UP001372834"/>
    </source>
</evidence>
<protein>
    <submittedName>
        <fullName evidence="3">Uncharacterized protein</fullName>
    </submittedName>
</protein>
<comment type="similarity">
    <text evidence="1">Belongs to the GDA1/CD39 NTPase family.</text>
</comment>
<dbReference type="EMBL" id="JAWJWE010000037">
    <property type="protein sequence ID" value="KAK6625663.1"/>
    <property type="molecule type" value="Genomic_DNA"/>
</dbReference>
<gene>
    <name evidence="3" type="ORF">RUM43_005962</name>
</gene>
<dbReference type="Gene3D" id="3.30.420.40">
    <property type="match status" value="1"/>
</dbReference>